<name>A0A370GXK5_9BACI</name>
<dbReference type="EMBL" id="QQAY01000001">
    <property type="protein sequence ID" value="RDI47990.1"/>
    <property type="molecule type" value="Genomic_DNA"/>
</dbReference>
<comment type="caution">
    <text evidence="3">The sequence shown here is derived from an EMBL/GenBank/DDBJ whole genome shotgun (WGS) entry which is preliminary data.</text>
</comment>
<evidence type="ECO:0000256" key="2">
    <source>
        <dbReference type="SAM" id="Phobius"/>
    </source>
</evidence>
<keyword evidence="2" id="KW-1133">Transmembrane helix</keyword>
<sequence>MKETHETTHTQEQVQSEDNKIYTPLEDLLRAEGNPPKDYSKVGSLPKGIRLIGYILIGGMAILTLAAMVVSLFN</sequence>
<dbReference type="RefSeq" id="WP_114744181.1">
    <property type="nucleotide sequence ID" value="NZ_QQAY01000001.1"/>
</dbReference>
<dbReference type="Proteomes" id="UP000255326">
    <property type="component" value="Unassembled WGS sequence"/>
</dbReference>
<keyword evidence="2" id="KW-0472">Membrane</keyword>
<dbReference type="AlphaFoldDB" id="A0A370GXK5"/>
<keyword evidence="2" id="KW-0812">Transmembrane</keyword>
<keyword evidence="4" id="KW-1185">Reference proteome</keyword>
<evidence type="ECO:0000313" key="3">
    <source>
        <dbReference type="EMBL" id="RDI47990.1"/>
    </source>
</evidence>
<reference evidence="3 4" key="1">
    <citation type="submission" date="2018-07" db="EMBL/GenBank/DDBJ databases">
        <title>Genomic Encyclopedia of Type Strains, Phase IV (KMG-IV): sequencing the most valuable type-strain genomes for metagenomic binning, comparative biology and taxonomic classification.</title>
        <authorList>
            <person name="Goeker M."/>
        </authorList>
    </citation>
    <scope>NUCLEOTIDE SEQUENCE [LARGE SCALE GENOMIC DNA]</scope>
    <source>
        <strain evidence="3 4">DSM 25281</strain>
    </source>
</reference>
<gene>
    <name evidence="3" type="ORF">DFR59_101657</name>
</gene>
<evidence type="ECO:0000256" key="1">
    <source>
        <dbReference type="SAM" id="MobiDB-lite"/>
    </source>
</evidence>
<proteinExistence type="predicted"/>
<evidence type="ECO:0000313" key="4">
    <source>
        <dbReference type="Proteomes" id="UP000255326"/>
    </source>
</evidence>
<feature type="region of interest" description="Disordered" evidence="1">
    <location>
        <begin position="1"/>
        <end position="21"/>
    </location>
</feature>
<protein>
    <submittedName>
        <fullName evidence="3">Uncharacterized protein</fullName>
    </submittedName>
</protein>
<organism evidence="3 4">
    <name type="scientific">Falsibacillus pallidus</name>
    <dbReference type="NCBI Taxonomy" id="493781"/>
    <lineage>
        <taxon>Bacteria</taxon>
        <taxon>Bacillati</taxon>
        <taxon>Bacillota</taxon>
        <taxon>Bacilli</taxon>
        <taxon>Bacillales</taxon>
        <taxon>Bacillaceae</taxon>
        <taxon>Falsibacillus</taxon>
    </lineage>
</organism>
<feature type="transmembrane region" description="Helical" evidence="2">
    <location>
        <begin position="51"/>
        <end position="73"/>
    </location>
</feature>
<accession>A0A370GXK5</accession>